<accession>A0ABQ5W0G8</accession>
<dbReference type="Gene3D" id="3.30.9.20">
    <property type="match status" value="1"/>
</dbReference>
<keyword evidence="2" id="KW-0520">NAD</keyword>
<evidence type="ECO:0000313" key="4">
    <source>
        <dbReference type="EMBL" id="GLQ53552.1"/>
    </source>
</evidence>
<dbReference type="GO" id="GO:0004497">
    <property type="term" value="F:monooxygenase activity"/>
    <property type="evidence" value="ECO:0007669"/>
    <property type="project" value="UniProtKB-KW"/>
</dbReference>
<dbReference type="Pfam" id="PF01494">
    <property type="entry name" value="FAD_binding_3"/>
    <property type="match status" value="1"/>
</dbReference>
<keyword evidence="1" id="KW-0560">Oxidoreductase</keyword>
<comment type="caution">
    <text evidence="4">The sequence shown here is derived from an EMBL/GenBank/DDBJ whole genome shotgun (WGS) entry which is preliminary data.</text>
</comment>
<dbReference type="InterPro" id="IPR002938">
    <property type="entry name" value="FAD-bd"/>
</dbReference>
<dbReference type="PANTHER" id="PTHR43476:SF4">
    <property type="entry name" value="BLR0106 PROTEIN"/>
    <property type="match status" value="1"/>
</dbReference>
<dbReference type="InterPro" id="IPR036188">
    <property type="entry name" value="FAD/NAD-bd_sf"/>
</dbReference>
<dbReference type="PRINTS" id="PR00420">
    <property type="entry name" value="RNGMNOXGNASE"/>
</dbReference>
<dbReference type="Gene3D" id="3.50.50.60">
    <property type="entry name" value="FAD/NAD(P)-binding domain"/>
    <property type="match status" value="1"/>
</dbReference>
<protein>
    <submittedName>
        <fullName evidence="4">FAD-binding monooxygenase</fullName>
    </submittedName>
</protein>
<name>A0ABQ5W0G8_9HYPH</name>
<proteinExistence type="predicted"/>
<dbReference type="RefSeq" id="WP_284338997.1">
    <property type="nucleotide sequence ID" value="NZ_BSNS01000004.1"/>
</dbReference>
<keyword evidence="4" id="KW-0503">Monooxygenase</keyword>
<dbReference type="InterPro" id="IPR050631">
    <property type="entry name" value="PheA/TfdB_FAD_monoxygenase"/>
</dbReference>
<sequence>MRIACVGGGPAGLYFAILMKRRDATSEVTVYERNPPKRTQGWGVVYWNDLVESLQAADSTSAAAICANSVKWTDQGLHLRGRWTLHSGRGGYGIGRHRLLELLTARAIELGVRVVYDTDICDVRQVCHADLVVAADGSGSALRRNAADRFSTSISTGRNKYIWLGSTKVLDTFTFALVRTPAGWIWFHGYAHDGETSTCVVECPPETWSGLGFDRCDARQAVDMLEPLFADVLEDHPLLLGESSWLNFRTVRNEHWHDGNLVLMGDAAHTTHFTIGSGTKLALQDAIALSESLGEHHDLETALSAYGQGRREALRQPQSEARCSAAWFENIERYVGLGDIQLFLLLRERRSPLLARIPPLLYYRLHMLAEKVPALRRLRRWIGPPARAVYSRWRY</sequence>
<dbReference type="SUPFAM" id="SSF51905">
    <property type="entry name" value="FAD/NAD(P)-binding domain"/>
    <property type="match status" value="1"/>
</dbReference>
<evidence type="ECO:0000259" key="3">
    <source>
        <dbReference type="Pfam" id="PF01494"/>
    </source>
</evidence>
<keyword evidence="5" id="KW-1185">Reference proteome</keyword>
<dbReference type="Proteomes" id="UP001156691">
    <property type="component" value="Unassembled WGS sequence"/>
</dbReference>
<evidence type="ECO:0000256" key="1">
    <source>
        <dbReference type="ARBA" id="ARBA00023002"/>
    </source>
</evidence>
<dbReference type="EMBL" id="BSNS01000004">
    <property type="protein sequence ID" value="GLQ53552.1"/>
    <property type="molecule type" value="Genomic_DNA"/>
</dbReference>
<gene>
    <name evidence="4" type="ORF">GCM10010862_08110</name>
</gene>
<reference evidence="5" key="1">
    <citation type="journal article" date="2019" name="Int. J. Syst. Evol. Microbiol.">
        <title>The Global Catalogue of Microorganisms (GCM) 10K type strain sequencing project: providing services to taxonomists for standard genome sequencing and annotation.</title>
        <authorList>
            <consortium name="The Broad Institute Genomics Platform"/>
            <consortium name="The Broad Institute Genome Sequencing Center for Infectious Disease"/>
            <person name="Wu L."/>
            <person name="Ma J."/>
        </authorList>
    </citation>
    <scope>NUCLEOTIDE SEQUENCE [LARGE SCALE GENOMIC DNA]</scope>
    <source>
        <strain evidence="5">NBRC 112416</strain>
    </source>
</reference>
<evidence type="ECO:0000256" key="2">
    <source>
        <dbReference type="ARBA" id="ARBA00023027"/>
    </source>
</evidence>
<feature type="domain" description="FAD-binding" evidence="3">
    <location>
        <begin position="111"/>
        <end position="313"/>
    </location>
</feature>
<dbReference type="PANTHER" id="PTHR43476">
    <property type="entry name" value="3-(3-HYDROXY-PHENYL)PROPIONATE/3-HYDROXYCINNAMIC ACID HYDROXYLASE"/>
    <property type="match status" value="1"/>
</dbReference>
<organism evidence="4 5">
    <name type="scientific">Devosia nitrariae</name>
    <dbReference type="NCBI Taxonomy" id="2071872"/>
    <lineage>
        <taxon>Bacteria</taxon>
        <taxon>Pseudomonadati</taxon>
        <taxon>Pseudomonadota</taxon>
        <taxon>Alphaproteobacteria</taxon>
        <taxon>Hyphomicrobiales</taxon>
        <taxon>Devosiaceae</taxon>
        <taxon>Devosia</taxon>
    </lineage>
</organism>
<evidence type="ECO:0000313" key="5">
    <source>
        <dbReference type="Proteomes" id="UP001156691"/>
    </source>
</evidence>